<reference evidence="2 3" key="1">
    <citation type="submission" date="2024-03" db="EMBL/GenBank/DDBJ databases">
        <title>A high-quality draft genome sequence of Diaporthe vaccinii, a causative agent of upright dieback and viscid rot disease in cranberry plants.</title>
        <authorList>
            <person name="Sarrasin M."/>
            <person name="Lang B.F."/>
            <person name="Burger G."/>
        </authorList>
    </citation>
    <scope>NUCLEOTIDE SEQUENCE [LARGE SCALE GENOMIC DNA]</scope>
    <source>
        <strain evidence="2 3">IS7</strain>
    </source>
</reference>
<dbReference type="EMBL" id="JBAWTH010000003">
    <property type="protein sequence ID" value="KAL2292393.1"/>
    <property type="molecule type" value="Genomic_DNA"/>
</dbReference>
<protein>
    <recommendedName>
        <fullName evidence="4">Ubiquitin-like protease family profile domain-containing protein</fullName>
    </recommendedName>
</protein>
<evidence type="ECO:0008006" key="4">
    <source>
        <dbReference type="Google" id="ProtNLM"/>
    </source>
</evidence>
<proteinExistence type="predicted"/>
<evidence type="ECO:0000313" key="3">
    <source>
        <dbReference type="Proteomes" id="UP001600888"/>
    </source>
</evidence>
<gene>
    <name evidence="2" type="ORF">FJTKL_09369</name>
</gene>
<dbReference type="Proteomes" id="UP001600888">
    <property type="component" value="Unassembled WGS sequence"/>
</dbReference>
<organism evidence="2 3">
    <name type="scientific">Diaporthe vaccinii</name>
    <dbReference type="NCBI Taxonomy" id="105482"/>
    <lineage>
        <taxon>Eukaryota</taxon>
        <taxon>Fungi</taxon>
        <taxon>Dikarya</taxon>
        <taxon>Ascomycota</taxon>
        <taxon>Pezizomycotina</taxon>
        <taxon>Sordariomycetes</taxon>
        <taxon>Sordariomycetidae</taxon>
        <taxon>Diaporthales</taxon>
        <taxon>Diaporthaceae</taxon>
        <taxon>Diaporthe</taxon>
        <taxon>Diaporthe eres species complex</taxon>
    </lineage>
</organism>
<feature type="compositionally biased region" description="Basic and acidic residues" evidence="1">
    <location>
        <begin position="205"/>
        <end position="220"/>
    </location>
</feature>
<feature type="region of interest" description="Disordered" evidence="1">
    <location>
        <begin position="196"/>
        <end position="278"/>
    </location>
</feature>
<comment type="caution">
    <text evidence="2">The sequence shown here is derived from an EMBL/GenBank/DDBJ whole genome shotgun (WGS) entry which is preliminary data.</text>
</comment>
<keyword evidence="3" id="KW-1185">Reference proteome</keyword>
<feature type="compositionally biased region" description="Pro residues" evidence="1">
    <location>
        <begin position="236"/>
        <end position="254"/>
    </location>
</feature>
<accession>A0ABR4FCI5</accession>
<feature type="compositionally biased region" description="Low complexity" evidence="1">
    <location>
        <begin position="225"/>
        <end position="235"/>
    </location>
</feature>
<evidence type="ECO:0000313" key="2">
    <source>
        <dbReference type="EMBL" id="KAL2292393.1"/>
    </source>
</evidence>
<name>A0ABR4FCI5_9PEZI</name>
<sequence length="351" mass="38817">MPNTKRGFRTVITSAAVIEPERNAQVEKFIWERLQLILTEKRGFTFKHDQPVKLWFPKQWDANTCGFRVYEIMRIMTMRISQSAAEEGLKDGYNPKYIWQNFSGDFQPDKVRAEMIGILANVAMRYTHWSTRICICPVSHVKDRAIGSLEDTWIPTEHCGARLSDLPKRNAMQYSEEIMVDRLLRLEVAQTPDLMQTSPDFWNKTLKDNTNGRRSSDTRDWGPLPRQSSVPSTPTSSPPPRRGLPTSPPTPSPTREPDQTVIPVPPVSGTGPVPSPAPLALITPPSGLPPALSTGLPIALVKGSITGVFVPTGPGLNTPPSSGPSPFRTPVETPEEPKKPSPGNDIPMVDA</sequence>
<evidence type="ECO:0000256" key="1">
    <source>
        <dbReference type="SAM" id="MobiDB-lite"/>
    </source>
</evidence>
<feature type="region of interest" description="Disordered" evidence="1">
    <location>
        <begin position="311"/>
        <end position="351"/>
    </location>
</feature>